<keyword evidence="2" id="KW-1185">Reference proteome</keyword>
<dbReference type="Proteomes" id="UP000582659">
    <property type="component" value="Unassembled WGS sequence"/>
</dbReference>
<evidence type="ECO:0000313" key="2">
    <source>
        <dbReference type="Proteomes" id="UP000659654"/>
    </source>
</evidence>
<reference evidence="1" key="1">
    <citation type="submission" date="2020-09" db="EMBL/GenBank/DDBJ databases">
        <authorList>
            <person name="Kikuchi T."/>
        </authorList>
    </citation>
    <scope>NUCLEOTIDE SEQUENCE</scope>
    <source>
        <strain evidence="1">Ka4C1</strain>
    </source>
</reference>
<dbReference type="OrthoDB" id="10363617at2759"/>
<accession>A0A7I8WST9</accession>
<name>A0A7I8WST9_BURXY</name>
<dbReference type="EMBL" id="CAJFCV020000004">
    <property type="protein sequence ID" value="CAG9115701.1"/>
    <property type="molecule type" value="Genomic_DNA"/>
</dbReference>
<sequence>MTSLNLPWLVRSVVRSLMLQSQRRVRESDSNKSLESLDVEDGDLKVTVLERSGFDQKLLGRYRASIDGNCLIDEDDPLVYVDNVFYNNLPGPGKPHHLEPPLLESHRVEFTQSLGEVVISLIKRGKSYQNNLEERALNDSGFKTIIAYPHLYCRVVIR</sequence>
<evidence type="ECO:0000313" key="1">
    <source>
        <dbReference type="EMBL" id="CAD5226296.1"/>
    </source>
</evidence>
<comment type="caution">
    <text evidence="1">The sequence shown here is derived from an EMBL/GenBank/DDBJ whole genome shotgun (WGS) entry which is preliminary data.</text>
</comment>
<protein>
    <submittedName>
        <fullName evidence="1">(pine wood nematode) hypothetical protein</fullName>
    </submittedName>
</protein>
<dbReference type="Proteomes" id="UP000659654">
    <property type="component" value="Unassembled WGS sequence"/>
</dbReference>
<organism evidence="1 2">
    <name type="scientific">Bursaphelenchus xylophilus</name>
    <name type="common">Pinewood nematode worm</name>
    <name type="synonym">Aphelenchoides xylophilus</name>
    <dbReference type="NCBI Taxonomy" id="6326"/>
    <lineage>
        <taxon>Eukaryota</taxon>
        <taxon>Metazoa</taxon>
        <taxon>Ecdysozoa</taxon>
        <taxon>Nematoda</taxon>
        <taxon>Chromadorea</taxon>
        <taxon>Rhabditida</taxon>
        <taxon>Tylenchina</taxon>
        <taxon>Tylenchomorpha</taxon>
        <taxon>Aphelenchoidea</taxon>
        <taxon>Aphelenchoididae</taxon>
        <taxon>Bursaphelenchus</taxon>
    </lineage>
</organism>
<gene>
    <name evidence="1" type="ORF">BXYJ_LOCUS8974</name>
</gene>
<dbReference type="EMBL" id="CAJFDI010000004">
    <property type="protein sequence ID" value="CAD5226296.1"/>
    <property type="molecule type" value="Genomic_DNA"/>
</dbReference>
<proteinExistence type="predicted"/>
<dbReference type="AlphaFoldDB" id="A0A7I8WST9"/>